<dbReference type="InterPro" id="IPR021829">
    <property type="entry name" value="DUF3419"/>
</dbReference>
<evidence type="ECO:0000313" key="1">
    <source>
        <dbReference type="EMBL" id="RCK80812.1"/>
    </source>
</evidence>
<reference evidence="1 2" key="1">
    <citation type="submission" date="2018-05" db="EMBL/GenBank/DDBJ databases">
        <title>A metagenomic window into the 2 km-deep terrestrial subsurface aquifer revealed taxonomically and functionally diverse microbial community comprising novel uncultured bacterial lineages.</title>
        <authorList>
            <person name="Kadnikov V.V."/>
            <person name="Mardanov A.V."/>
            <person name="Beletsky A.V."/>
            <person name="Banks D."/>
            <person name="Pimenov N.V."/>
            <person name="Frank Y.A."/>
            <person name="Karnachuk O.V."/>
            <person name="Ravin N.V."/>
        </authorList>
    </citation>
    <scope>NUCLEOTIDE SEQUENCE [LARGE SCALE GENOMIC DNA]</scope>
    <source>
        <strain evidence="1">BY5</strain>
    </source>
</reference>
<gene>
    <name evidence="1" type="ORF">OZSIB_2700</name>
</gene>
<dbReference type="SUPFAM" id="SSF53335">
    <property type="entry name" value="S-adenosyl-L-methionine-dependent methyltransferases"/>
    <property type="match status" value="2"/>
</dbReference>
<accession>A0A367ZTZ1</accession>
<dbReference type="AlphaFoldDB" id="A0A367ZTZ1"/>
<evidence type="ECO:0000313" key="2">
    <source>
        <dbReference type="Proteomes" id="UP000252355"/>
    </source>
</evidence>
<dbReference type="PANTHER" id="PTHR47473:SF1">
    <property type="entry name" value="METHYLTRANSFERASE DOMAIN-CONTAINING PROTEIN"/>
    <property type="match status" value="1"/>
</dbReference>
<organism evidence="1 2">
    <name type="scientific">Candidatus Ozemobacter sibiricus</name>
    <dbReference type="NCBI Taxonomy" id="2268124"/>
    <lineage>
        <taxon>Bacteria</taxon>
        <taxon>Candidatus Ozemobacteria</taxon>
        <taxon>Candidatus Ozemobacterales</taxon>
        <taxon>Candidatus Ozemobacteraceae</taxon>
        <taxon>Candidatus Ozemobacter</taxon>
    </lineage>
</organism>
<comment type="caution">
    <text evidence="1">The sequence shown here is derived from an EMBL/GenBank/DDBJ whole genome shotgun (WGS) entry which is preliminary data.</text>
</comment>
<dbReference type="InterPro" id="IPR029063">
    <property type="entry name" value="SAM-dependent_MTases_sf"/>
</dbReference>
<keyword evidence="1" id="KW-0808">Transferase</keyword>
<sequence>MSNRPSVVYSNVWEDPELNRGSLLVKPGDHVLSITSGGCNSLCLLLENPERVVSIDLNPAQLAMLEFKRAAIIELDHEDFLTALGTPFHGQPLPPAATRVALYRKIRRHLPAYAQEFWDAHQPLIEQGIFLCGKVEAFFALYRRILNWLYDATSLEQFFRQPDLAAQKAYYKAFRKKRWRFLNSLLLNRFVLSLVKGAHSFAQVEDPDLSQNLNRKIDRAMTTFYNPDNYFVALMLLGGHFSRRAMSPYLLAENFPILKQNIGRLEIFLGTVGDCLKKWGPRSFDKFNLSNIFEWMDHEVFNGVIREVLALSRPGARMCWRYTLARPRQLDAENTRRLVAEPDLAARLFAQDRSFIYESFHVYHLAS</sequence>
<proteinExistence type="predicted"/>
<name>A0A367ZTZ1_9BACT</name>
<dbReference type="Pfam" id="PF11899">
    <property type="entry name" value="DUF3419"/>
    <property type="match status" value="1"/>
</dbReference>
<protein>
    <submittedName>
        <fullName evidence="1">S-adenosylmethionine:diacylglycerol 3-amino-3-carboxypropyl transferase</fullName>
    </submittedName>
</protein>
<dbReference type="Proteomes" id="UP000252355">
    <property type="component" value="Unassembled WGS sequence"/>
</dbReference>
<dbReference type="GO" id="GO:0016740">
    <property type="term" value="F:transferase activity"/>
    <property type="evidence" value="ECO:0007669"/>
    <property type="project" value="UniProtKB-KW"/>
</dbReference>
<dbReference type="PANTHER" id="PTHR47473">
    <property type="entry name" value="BTA1P"/>
    <property type="match status" value="1"/>
</dbReference>
<dbReference type="EMBL" id="QOQW01000004">
    <property type="protein sequence ID" value="RCK80812.1"/>
    <property type="molecule type" value="Genomic_DNA"/>
</dbReference>